<sequence length="125" mass="14408">MEQKHVLKAKRALITTLNKHFKKTDETFTSKIVDILYQGSLLVPPVLDEEPPTSHEEVQAISHFCLGVSDELVSLMNLTVSADRDLTNWYVFKKSLMDDEEAYVMYYILVKCYLRINNLHSESPS</sequence>
<comment type="caution">
    <text evidence="1">The sequence shown here is derived from an EMBL/GenBank/DDBJ whole genome shotgun (WGS) entry which is preliminary data.</text>
</comment>
<evidence type="ECO:0000313" key="2">
    <source>
        <dbReference type="Proteomes" id="UP000250369"/>
    </source>
</evidence>
<keyword evidence="2" id="KW-1185">Reference proteome</keyword>
<organism evidence="1 2">
    <name type="scientific">Paenibacillus contaminans</name>
    <dbReference type="NCBI Taxonomy" id="450362"/>
    <lineage>
        <taxon>Bacteria</taxon>
        <taxon>Bacillati</taxon>
        <taxon>Bacillota</taxon>
        <taxon>Bacilli</taxon>
        <taxon>Bacillales</taxon>
        <taxon>Paenibacillaceae</taxon>
        <taxon>Paenibacillus</taxon>
    </lineage>
</organism>
<evidence type="ECO:0000313" key="1">
    <source>
        <dbReference type="EMBL" id="RAV13577.1"/>
    </source>
</evidence>
<reference evidence="1 2" key="1">
    <citation type="journal article" date="2009" name="Int. J. Syst. Evol. Microbiol.">
        <title>Paenibacillus contaminans sp. nov., isolated from a contaminated laboratory plate.</title>
        <authorList>
            <person name="Chou J.H."/>
            <person name="Lee J.H."/>
            <person name="Lin M.C."/>
            <person name="Chang P.S."/>
            <person name="Arun A.B."/>
            <person name="Young C.C."/>
            <person name="Chen W.M."/>
        </authorList>
    </citation>
    <scope>NUCLEOTIDE SEQUENCE [LARGE SCALE GENOMIC DNA]</scope>
    <source>
        <strain evidence="1 2">CKOBP-6</strain>
    </source>
</reference>
<dbReference type="EMBL" id="QMFB01000029">
    <property type="protein sequence ID" value="RAV13577.1"/>
    <property type="molecule type" value="Genomic_DNA"/>
</dbReference>
<name>A0A329M963_9BACL</name>
<proteinExistence type="predicted"/>
<accession>A0A329M963</accession>
<dbReference type="Proteomes" id="UP000250369">
    <property type="component" value="Unassembled WGS sequence"/>
</dbReference>
<protein>
    <submittedName>
        <fullName evidence="1">Uncharacterized protein</fullName>
    </submittedName>
</protein>
<dbReference type="RefSeq" id="WP_146762426.1">
    <property type="nucleotide sequence ID" value="NZ_QMFB01000029.1"/>
</dbReference>
<dbReference type="AlphaFoldDB" id="A0A329M963"/>
<gene>
    <name evidence="1" type="ORF">DQG23_32800</name>
</gene>